<dbReference type="EMBL" id="JBBKZS010000010">
    <property type="protein sequence ID" value="MEJ8857281.1"/>
    <property type="molecule type" value="Genomic_DNA"/>
</dbReference>
<dbReference type="PROSITE" id="PS51257">
    <property type="entry name" value="PROKAR_LIPOPROTEIN"/>
    <property type="match status" value="1"/>
</dbReference>
<protein>
    <submittedName>
        <fullName evidence="2">Phospholipase D family protein</fullName>
    </submittedName>
</protein>
<dbReference type="PROSITE" id="PS50035">
    <property type="entry name" value="PLD"/>
    <property type="match status" value="2"/>
</dbReference>
<evidence type="ECO:0000259" key="1">
    <source>
        <dbReference type="PROSITE" id="PS50035"/>
    </source>
</evidence>
<dbReference type="InterPro" id="IPR025202">
    <property type="entry name" value="PLD-like_dom"/>
</dbReference>
<dbReference type="SMART" id="SM00155">
    <property type="entry name" value="PLDc"/>
    <property type="match status" value="2"/>
</dbReference>
<comment type="caution">
    <text evidence="2">The sequence shown here is derived from an EMBL/GenBank/DDBJ whole genome shotgun (WGS) entry which is preliminary data.</text>
</comment>
<dbReference type="InterPro" id="IPR001736">
    <property type="entry name" value="PLipase_D/transphosphatidylase"/>
</dbReference>
<feature type="domain" description="PLD phosphodiesterase" evidence="1">
    <location>
        <begin position="417"/>
        <end position="444"/>
    </location>
</feature>
<name>A0ABU8XC35_9BURK</name>
<dbReference type="PANTHER" id="PTHR21248">
    <property type="entry name" value="CARDIOLIPIN SYNTHASE"/>
    <property type="match status" value="1"/>
</dbReference>
<organism evidence="2 3">
    <name type="scientific">Variovorax robiniae</name>
    <dbReference type="NCBI Taxonomy" id="1836199"/>
    <lineage>
        <taxon>Bacteria</taxon>
        <taxon>Pseudomonadati</taxon>
        <taxon>Pseudomonadota</taxon>
        <taxon>Betaproteobacteria</taxon>
        <taxon>Burkholderiales</taxon>
        <taxon>Comamonadaceae</taxon>
        <taxon>Variovorax</taxon>
    </lineage>
</organism>
<evidence type="ECO:0000313" key="2">
    <source>
        <dbReference type="EMBL" id="MEJ8857281.1"/>
    </source>
</evidence>
<dbReference type="PANTHER" id="PTHR21248:SF12">
    <property type="entry name" value="CARDIOLIPIN SYNTHASE C"/>
    <property type="match status" value="1"/>
</dbReference>
<dbReference type="CDD" id="cd09111">
    <property type="entry name" value="PLDc_ymdC_like_1"/>
    <property type="match status" value="1"/>
</dbReference>
<dbReference type="Proteomes" id="UP001367030">
    <property type="component" value="Unassembled WGS sequence"/>
</dbReference>
<evidence type="ECO:0000313" key="3">
    <source>
        <dbReference type="Proteomes" id="UP001367030"/>
    </source>
</evidence>
<proteinExistence type="predicted"/>
<dbReference type="RefSeq" id="WP_340337355.1">
    <property type="nucleotide sequence ID" value="NZ_JBBKZS010000010.1"/>
</dbReference>
<accession>A0ABU8XC35</accession>
<dbReference type="Gene3D" id="3.30.870.10">
    <property type="entry name" value="Endonuclease Chain A"/>
    <property type="match status" value="2"/>
</dbReference>
<dbReference type="Pfam" id="PF13091">
    <property type="entry name" value="PLDc_2"/>
    <property type="match status" value="2"/>
</dbReference>
<reference evidence="2 3" key="1">
    <citation type="submission" date="2024-03" db="EMBL/GenBank/DDBJ databases">
        <title>Novel species of the genus Variovorax.</title>
        <authorList>
            <person name="Liu Q."/>
            <person name="Xin Y.-H."/>
        </authorList>
    </citation>
    <scope>NUCLEOTIDE SEQUENCE [LARGE SCALE GENOMIC DNA]</scope>
    <source>
        <strain evidence="2 3">KACC 18901</strain>
    </source>
</reference>
<dbReference type="SUPFAM" id="SSF56024">
    <property type="entry name" value="Phospholipase D/nuclease"/>
    <property type="match status" value="2"/>
</dbReference>
<keyword evidence="3" id="KW-1185">Reference proteome</keyword>
<feature type="domain" description="PLD phosphodiesterase" evidence="1">
    <location>
        <begin position="175"/>
        <end position="202"/>
    </location>
</feature>
<gene>
    <name evidence="2" type="ORF">WKW79_22085</name>
</gene>
<dbReference type="CDD" id="cd09113">
    <property type="entry name" value="PLDc_ymdC_like_2"/>
    <property type="match status" value="1"/>
</dbReference>
<sequence length="530" mass="57060">MTIAPCRDGVNGSLNVWRLAFLVVVLLVGGCASLPQGYERAESHALEDTSSTALGLAGRDALQAHAGQSGCRALPSGIDALAVRMLLAEVAERSLDVQYYIWRDDLTGRLFANALLRAADRGVRVRVLIDDVGTRSNDETLLALEAHPNIEIRLFNPVASRSFRVLGMLGDFSRINRRMHNKVFIADNQRAVLGGRNIGDEYFDASGDLAFGDLDVLTLGPVVADASKAFDWYWNVPASVPITALMNRQGAASKLDTLRTTLAAYVEAQQETAYVRRARSTGAQILAAGTGDVFWGTAHLVVDDPAKITRAPDDDMGHLMPQLQQIGVQLRSELLIVSPYFVPGDAGVASLTGLVGQGVRVTVLTNSLAASDVGAVHAGYKRYREALIDGGVRLYELKPDAIAHVDGKAGARTIGGSRASLHAKTFVFDQRAVFIGSLNLDPRSVQLNTEIGVICESEPMAREMAGQLARGFDKVAWRVERAGGADGRAHLVWTESTATGTTQYSDEPGVSTWRLLGVWFLGLLPIESQL</sequence>